<dbReference type="PRINTS" id="PR00119">
    <property type="entry name" value="CATATPASE"/>
</dbReference>
<dbReference type="Pfam" id="PF00122">
    <property type="entry name" value="E1-E2_ATPase"/>
    <property type="match status" value="1"/>
</dbReference>
<dbReference type="GO" id="GO:0005507">
    <property type="term" value="F:copper ion binding"/>
    <property type="evidence" value="ECO:0007669"/>
    <property type="project" value="TreeGrafter"/>
</dbReference>
<feature type="transmembrane region" description="Helical" evidence="10">
    <location>
        <begin position="803"/>
        <end position="823"/>
    </location>
</feature>
<dbReference type="InterPro" id="IPR001757">
    <property type="entry name" value="P_typ_ATPase"/>
</dbReference>
<feature type="transmembrane region" description="Helical" evidence="10">
    <location>
        <begin position="98"/>
        <end position="116"/>
    </location>
</feature>
<organism evidence="12 13">
    <name type="scientific">Ampelomyces quisqualis</name>
    <name type="common">Powdery mildew agent</name>
    <dbReference type="NCBI Taxonomy" id="50730"/>
    <lineage>
        <taxon>Eukaryota</taxon>
        <taxon>Fungi</taxon>
        <taxon>Dikarya</taxon>
        <taxon>Ascomycota</taxon>
        <taxon>Pezizomycotina</taxon>
        <taxon>Dothideomycetes</taxon>
        <taxon>Pleosporomycetidae</taxon>
        <taxon>Pleosporales</taxon>
        <taxon>Pleosporineae</taxon>
        <taxon>Phaeosphaeriaceae</taxon>
        <taxon>Ampelomyces</taxon>
    </lineage>
</organism>
<dbReference type="FunFam" id="2.70.150.10:FF:000068">
    <property type="entry name" value="Copper resistance-associated P-type ATPase"/>
    <property type="match status" value="1"/>
</dbReference>
<feature type="transmembrane region" description="Helical" evidence="10">
    <location>
        <begin position="185"/>
        <end position="202"/>
    </location>
</feature>
<dbReference type="SFLD" id="SFLDS00003">
    <property type="entry name" value="Haloacid_Dehalogenase"/>
    <property type="match status" value="1"/>
</dbReference>
<dbReference type="GO" id="GO:0043682">
    <property type="term" value="F:P-type divalent copper transporter activity"/>
    <property type="evidence" value="ECO:0007669"/>
    <property type="project" value="TreeGrafter"/>
</dbReference>
<evidence type="ECO:0000256" key="7">
    <source>
        <dbReference type="ARBA" id="ARBA00022967"/>
    </source>
</evidence>
<keyword evidence="6 10" id="KW-0067">ATP-binding</keyword>
<evidence type="ECO:0000256" key="6">
    <source>
        <dbReference type="ARBA" id="ARBA00022840"/>
    </source>
</evidence>
<feature type="transmembrane region" description="Helical" evidence="10">
    <location>
        <begin position="54"/>
        <end position="78"/>
    </location>
</feature>
<keyword evidence="7" id="KW-1278">Translocase</keyword>
<keyword evidence="9 10" id="KW-0472">Membrane</keyword>
<dbReference type="NCBIfam" id="TIGR01494">
    <property type="entry name" value="ATPase_P-type"/>
    <property type="match status" value="1"/>
</dbReference>
<feature type="transmembrane region" description="Helical" evidence="10">
    <location>
        <begin position="341"/>
        <end position="359"/>
    </location>
</feature>
<dbReference type="SFLD" id="SFLDF00027">
    <property type="entry name" value="p-type_atpase"/>
    <property type="match status" value="1"/>
</dbReference>
<feature type="transmembrane region" description="Helical" evidence="10">
    <location>
        <begin position="379"/>
        <end position="407"/>
    </location>
</feature>
<feature type="domain" description="P-type ATPase A" evidence="11">
    <location>
        <begin position="235"/>
        <end position="320"/>
    </location>
</feature>
<dbReference type="InterPro" id="IPR018303">
    <property type="entry name" value="ATPase_P-typ_P_site"/>
</dbReference>
<dbReference type="GO" id="GO:0005524">
    <property type="term" value="F:ATP binding"/>
    <property type="evidence" value="ECO:0007669"/>
    <property type="project" value="UniProtKB-UniRule"/>
</dbReference>
<dbReference type="SUPFAM" id="SSF81665">
    <property type="entry name" value="Calcium ATPase, transmembrane domain M"/>
    <property type="match status" value="1"/>
</dbReference>
<dbReference type="InterPro" id="IPR023214">
    <property type="entry name" value="HAD_sf"/>
</dbReference>
<dbReference type="AlphaFoldDB" id="A0A6A5QD12"/>
<dbReference type="SFLD" id="SFLDG00002">
    <property type="entry name" value="C1.7:_P-type_atpase_like"/>
    <property type="match status" value="1"/>
</dbReference>
<evidence type="ECO:0000259" key="11">
    <source>
        <dbReference type="Pfam" id="PF00122"/>
    </source>
</evidence>
<dbReference type="Proteomes" id="UP000800096">
    <property type="component" value="Unassembled WGS sequence"/>
</dbReference>
<dbReference type="InterPro" id="IPR044492">
    <property type="entry name" value="P_typ_ATPase_HD_dom"/>
</dbReference>
<dbReference type="InterPro" id="IPR036412">
    <property type="entry name" value="HAD-like_sf"/>
</dbReference>
<protein>
    <submittedName>
        <fullName evidence="12">E1-E2 ATPase-domain-containing protein</fullName>
    </submittedName>
</protein>
<dbReference type="InterPro" id="IPR023299">
    <property type="entry name" value="ATPase_P-typ_cyto_dom_N"/>
</dbReference>
<sequence>MLQIRYTPDPSNLTIRHIFNTITTLHPTFEPTVFHAPTIEERAQEMHAHERKRILFRLILCVIVAIPTFIIGIVFMSLINSKHPIRKYLMGTMWAGKVTRLSWSLFILSTPVYFFAADTFHRRAIKEVKAMWRPGSRTPWLHRFTRFGSMNMLVSLGTSIAYFASVVELALAAANKSTGSMSDSYFDAVVFLTMFLLIGRFLEAYSKAKTGDAVTSLGALRPDEAFLVDPELGDSKIDTDLLEIGDIVRVHNGTSPPFDGIVLEGNTIFDESSLTGESRPVKKTADDIVFSGTLNKGAPVKVKITTISGTSMLDQIIAAVREGQTRRAPVERVADTITSHFVPFVIAVAISTWLIWLILGTTGGIPKEWKHDGAGGWALWSLRFAIAVIVIACPCGIGLAAPTALFVGGGLAAKHGILVRGGGEAFQEASSLDCIVFDKTGTLTEGGDPTVTDHTLSGVEESSLVLGIVKALEQNSNHPVARALVAFCTKHTHDDSKPVDVDEVPGKGLQGTFRAGGREITALIGNESFLSDHDVSISTEDAAVLQLWKSQGKSVALLAMCLPSSQKMTDSTSSEIAQTSTWQLAGMFSIADTLRPEAISVIAALKKRGIDVWMLSGDNPITAKAVGTQVGIASSNIIAGVLPDQKAEKIKYLQQTLTKQRKTGLFHIPLLSKLKSTKTQRATVAMVGDGINDAPALSTADLSIAIGSGSDIALSSSSFILINSRLTTILTLLDLSRVVFRRVYFNFGWALVYNMVAMPVAAGVLFPITTGTDPMDMHQNGIAMKGGMAMENSGKKHIRLDPVWAALAMALSSVSVVCSSLALRSRIPGVGFRAEKESFETEVVAEKAESV</sequence>
<evidence type="ECO:0000256" key="2">
    <source>
        <dbReference type="ARBA" id="ARBA00006024"/>
    </source>
</evidence>
<accession>A0A6A5QD12</accession>
<keyword evidence="5 10" id="KW-0547">Nucleotide-binding</keyword>
<evidence type="ECO:0000256" key="10">
    <source>
        <dbReference type="RuleBase" id="RU362081"/>
    </source>
</evidence>
<dbReference type="PROSITE" id="PS00154">
    <property type="entry name" value="ATPASE_E1_E2"/>
    <property type="match status" value="1"/>
</dbReference>
<dbReference type="Gene3D" id="3.40.50.1000">
    <property type="entry name" value="HAD superfamily/HAD-like"/>
    <property type="match status" value="1"/>
</dbReference>
<dbReference type="Gene3D" id="3.40.1110.10">
    <property type="entry name" value="Calcium-transporting ATPase, cytoplasmic domain N"/>
    <property type="match status" value="1"/>
</dbReference>
<proteinExistence type="inferred from homology"/>
<evidence type="ECO:0000256" key="8">
    <source>
        <dbReference type="ARBA" id="ARBA00022989"/>
    </source>
</evidence>
<dbReference type="PANTHER" id="PTHR43520:SF32">
    <property type="entry name" value="COPPER RESISTANCE P-TYPE ATPASE (EUROFUNG)"/>
    <property type="match status" value="1"/>
</dbReference>
<comment type="similarity">
    <text evidence="2 10">Belongs to the cation transport ATPase (P-type) (TC 3.A.3) family. Type IB subfamily.</text>
</comment>
<keyword evidence="13" id="KW-1185">Reference proteome</keyword>
<dbReference type="Gene3D" id="2.70.150.10">
    <property type="entry name" value="Calcium-transporting ATPase, cytoplasmic transduction domain A"/>
    <property type="match status" value="1"/>
</dbReference>
<dbReference type="GO" id="GO:0016020">
    <property type="term" value="C:membrane"/>
    <property type="evidence" value="ECO:0007669"/>
    <property type="project" value="UniProtKB-SubCell"/>
</dbReference>
<reference evidence="12" key="1">
    <citation type="journal article" date="2020" name="Stud. Mycol.">
        <title>101 Dothideomycetes genomes: a test case for predicting lifestyles and emergence of pathogens.</title>
        <authorList>
            <person name="Haridas S."/>
            <person name="Albert R."/>
            <person name="Binder M."/>
            <person name="Bloem J."/>
            <person name="Labutti K."/>
            <person name="Salamov A."/>
            <person name="Andreopoulos B."/>
            <person name="Baker S."/>
            <person name="Barry K."/>
            <person name="Bills G."/>
            <person name="Bluhm B."/>
            <person name="Cannon C."/>
            <person name="Castanera R."/>
            <person name="Culley D."/>
            <person name="Daum C."/>
            <person name="Ezra D."/>
            <person name="Gonzalez J."/>
            <person name="Henrissat B."/>
            <person name="Kuo A."/>
            <person name="Liang C."/>
            <person name="Lipzen A."/>
            <person name="Lutzoni F."/>
            <person name="Magnuson J."/>
            <person name="Mondo S."/>
            <person name="Nolan M."/>
            <person name="Ohm R."/>
            <person name="Pangilinan J."/>
            <person name="Park H.-J."/>
            <person name="Ramirez L."/>
            <person name="Alfaro M."/>
            <person name="Sun H."/>
            <person name="Tritt A."/>
            <person name="Yoshinaga Y."/>
            <person name="Zwiers L.-H."/>
            <person name="Turgeon B."/>
            <person name="Goodwin S."/>
            <person name="Spatafora J."/>
            <person name="Crous P."/>
            <person name="Grigoriev I."/>
        </authorList>
    </citation>
    <scope>NUCLEOTIDE SEQUENCE</scope>
    <source>
        <strain evidence="12">HMLAC05119</strain>
    </source>
</reference>
<evidence type="ECO:0000256" key="5">
    <source>
        <dbReference type="ARBA" id="ARBA00022741"/>
    </source>
</evidence>
<dbReference type="EMBL" id="ML979140">
    <property type="protein sequence ID" value="KAF1912384.1"/>
    <property type="molecule type" value="Genomic_DNA"/>
</dbReference>
<dbReference type="SUPFAM" id="SSF81653">
    <property type="entry name" value="Calcium ATPase, transduction domain A"/>
    <property type="match status" value="1"/>
</dbReference>
<feature type="transmembrane region" description="Helical" evidence="10">
    <location>
        <begin position="743"/>
        <end position="768"/>
    </location>
</feature>
<comment type="subcellular location">
    <subcellularLocation>
        <location evidence="1">Membrane</location>
        <topology evidence="1">Multi-pass membrane protein</topology>
    </subcellularLocation>
</comment>
<keyword evidence="4 10" id="KW-0479">Metal-binding</keyword>
<keyword evidence="8 10" id="KW-1133">Transmembrane helix</keyword>
<keyword evidence="3 10" id="KW-0812">Transmembrane</keyword>
<dbReference type="InterPro" id="IPR059000">
    <property type="entry name" value="ATPase_P-type_domA"/>
</dbReference>
<evidence type="ECO:0000256" key="4">
    <source>
        <dbReference type="ARBA" id="ARBA00022723"/>
    </source>
</evidence>
<dbReference type="OrthoDB" id="432719at2759"/>
<evidence type="ECO:0000313" key="12">
    <source>
        <dbReference type="EMBL" id="KAF1912384.1"/>
    </source>
</evidence>
<dbReference type="InterPro" id="IPR027256">
    <property type="entry name" value="P-typ_ATPase_IB"/>
</dbReference>
<dbReference type="CDD" id="cd02094">
    <property type="entry name" value="P-type_ATPase_Cu-like"/>
    <property type="match status" value="1"/>
</dbReference>
<dbReference type="GO" id="GO:0016887">
    <property type="term" value="F:ATP hydrolysis activity"/>
    <property type="evidence" value="ECO:0007669"/>
    <property type="project" value="InterPro"/>
</dbReference>
<dbReference type="PANTHER" id="PTHR43520">
    <property type="entry name" value="ATP7, ISOFORM B"/>
    <property type="match status" value="1"/>
</dbReference>
<dbReference type="Pfam" id="PF00702">
    <property type="entry name" value="Hydrolase"/>
    <property type="match status" value="1"/>
</dbReference>
<evidence type="ECO:0000256" key="1">
    <source>
        <dbReference type="ARBA" id="ARBA00004141"/>
    </source>
</evidence>
<dbReference type="InterPro" id="IPR008250">
    <property type="entry name" value="ATPase_P-typ_transduc_dom_A_sf"/>
</dbReference>
<dbReference type="SUPFAM" id="SSF56784">
    <property type="entry name" value="HAD-like"/>
    <property type="match status" value="1"/>
</dbReference>
<evidence type="ECO:0000313" key="13">
    <source>
        <dbReference type="Proteomes" id="UP000800096"/>
    </source>
</evidence>
<gene>
    <name evidence="12" type="ORF">BDU57DRAFT_522608</name>
</gene>
<dbReference type="InterPro" id="IPR023298">
    <property type="entry name" value="ATPase_P-typ_TM_dom_sf"/>
</dbReference>
<evidence type="ECO:0000256" key="3">
    <source>
        <dbReference type="ARBA" id="ARBA00022692"/>
    </source>
</evidence>
<evidence type="ECO:0000256" key="9">
    <source>
        <dbReference type="ARBA" id="ARBA00023136"/>
    </source>
</evidence>
<name>A0A6A5QD12_AMPQU</name>
<dbReference type="NCBIfam" id="TIGR01525">
    <property type="entry name" value="ATPase-IB_hvy"/>
    <property type="match status" value="1"/>
</dbReference>
<feature type="transmembrane region" description="Helical" evidence="10">
    <location>
        <begin position="153"/>
        <end position="173"/>
    </location>
</feature>
<dbReference type="GO" id="GO:0055070">
    <property type="term" value="P:copper ion homeostasis"/>
    <property type="evidence" value="ECO:0007669"/>
    <property type="project" value="TreeGrafter"/>
</dbReference>
<dbReference type="SUPFAM" id="SSF81660">
    <property type="entry name" value="Metal cation-transporting ATPase, ATP-binding domain N"/>
    <property type="match status" value="1"/>
</dbReference>